<sequence>MKIFSVRQWTPLAVFGPGTSTHSWREPQSQIQSWSFRSQQTQNRSFRIITWCQLSFLEGEQSSKGLHEAKRERPIQDDKKRHHRCHDYSYPQLSSVRVKELCELLSYWNGASFLCKSQIERFIRMGIPPSLRGRVWKCLLTIDSLRDTSDFNYQKCLLEVRGPLVDLGVSEYGILSAITTLSETQNDLGLNQQLPRCPELRYSADDITLFRQIALDLQRSFPTHRSLMGDSPEAIEGQAKLFRVLIAYAKYNSQVGYSQGMSYIAAVLLMQLGEEEAFWAMTALLEKPKYLPQLFDLSLTKVQHQVKVFDQFLKHRKPKLSQHMESVGVLSVHFVMPWFLTLFTSLPCWDSVLAVWDLIILHGLSAVFRTALTIMELLEPRLMELSDEGAVLPLLLRVPVDVAQYSVLVPALWNTEVQDWELKCINSLVLDESHHGPNAEQSQPQKATPPTPVNGGKEKENVSPPSEGEKKTDSITGAKTLLSRMMLMAQRYLLDPMGRQKAEEKTSQTQAKPRQRASTLGRVFKGRISASLTQAQMRAKRQSQLRRGRAQQAGVQGGSGDITVAPVTVTDTAGNTDRSEQTFRRTSTGPVGKGAGRRSNHSLKHPMRVKSLNLLLNSRSPLRQTHPSSCSSILPPSSPGPPSSNGAESRDQQKDTPRTALIKSAVGGMFLPDAEQRVVFPTSEQRPLQERPGIQTDLTLKKGEEEDGTNEAKQCTKCLHFKPQ</sequence>
<evidence type="ECO:0000259" key="2">
    <source>
        <dbReference type="PROSITE" id="PS50086"/>
    </source>
</evidence>
<dbReference type="AlphaFoldDB" id="A0AAN8CFX0"/>
<organism evidence="3 4">
    <name type="scientific">Champsocephalus esox</name>
    <name type="common">pike icefish</name>
    <dbReference type="NCBI Taxonomy" id="159716"/>
    <lineage>
        <taxon>Eukaryota</taxon>
        <taxon>Metazoa</taxon>
        <taxon>Chordata</taxon>
        <taxon>Craniata</taxon>
        <taxon>Vertebrata</taxon>
        <taxon>Euteleostomi</taxon>
        <taxon>Actinopterygii</taxon>
        <taxon>Neopterygii</taxon>
        <taxon>Teleostei</taxon>
        <taxon>Neoteleostei</taxon>
        <taxon>Acanthomorphata</taxon>
        <taxon>Eupercaria</taxon>
        <taxon>Perciformes</taxon>
        <taxon>Notothenioidei</taxon>
        <taxon>Channichthyidae</taxon>
        <taxon>Champsocephalus</taxon>
    </lineage>
</organism>
<name>A0AAN8CFX0_9TELE</name>
<dbReference type="FunFam" id="1.10.8.270:FF:000016">
    <property type="entry name" value="TBC1 domain family member 2A"/>
    <property type="match status" value="1"/>
</dbReference>
<feature type="region of interest" description="Disordered" evidence="1">
    <location>
        <begin position="570"/>
        <end position="607"/>
    </location>
</feature>
<dbReference type="Proteomes" id="UP001335648">
    <property type="component" value="Unassembled WGS sequence"/>
</dbReference>
<evidence type="ECO:0000256" key="1">
    <source>
        <dbReference type="SAM" id="MobiDB-lite"/>
    </source>
</evidence>
<dbReference type="InterPro" id="IPR050302">
    <property type="entry name" value="Rab_GAP_TBC_domain"/>
</dbReference>
<comment type="caution">
    <text evidence="3">The sequence shown here is derived from an EMBL/GenBank/DDBJ whole genome shotgun (WGS) entry which is preliminary data.</text>
</comment>
<dbReference type="EMBL" id="JAULUE010002051">
    <property type="protein sequence ID" value="KAK5902792.1"/>
    <property type="molecule type" value="Genomic_DNA"/>
</dbReference>
<dbReference type="SMART" id="SM00164">
    <property type="entry name" value="TBC"/>
    <property type="match status" value="1"/>
</dbReference>
<feature type="region of interest" description="Disordered" evidence="1">
    <location>
        <begin position="499"/>
        <end position="518"/>
    </location>
</feature>
<feature type="compositionally biased region" description="Low complexity" evidence="1">
    <location>
        <begin position="621"/>
        <end position="635"/>
    </location>
</feature>
<feature type="domain" description="Rab-GAP TBC" evidence="2">
    <location>
        <begin position="126"/>
        <end position="363"/>
    </location>
</feature>
<dbReference type="GO" id="GO:0031267">
    <property type="term" value="F:small GTPase binding"/>
    <property type="evidence" value="ECO:0007669"/>
    <property type="project" value="TreeGrafter"/>
</dbReference>
<dbReference type="Pfam" id="PF00566">
    <property type="entry name" value="RabGAP-TBC"/>
    <property type="match status" value="1"/>
</dbReference>
<feature type="region of interest" description="Disordered" evidence="1">
    <location>
        <begin position="621"/>
        <end position="656"/>
    </location>
</feature>
<feature type="region of interest" description="Disordered" evidence="1">
    <location>
        <begin position="434"/>
        <end position="476"/>
    </location>
</feature>
<dbReference type="InterPro" id="IPR035969">
    <property type="entry name" value="Rab-GAP_TBC_sf"/>
</dbReference>
<reference evidence="3 4" key="1">
    <citation type="journal article" date="2023" name="Mol. Biol. Evol.">
        <title>Genomics of Secondarily Temperate Adaptation in the Only Non-Antarctic Icefish.</title>
        <authorList>
            <person name="Rivera-Colon A.G."/>
            <person name="Rayamajhi N."/>
            <person name="Minhas B.F."/>
            <person name="Madrigal G."/>
            <person name="Bilyk K.T."/>
            <person name="Yoon V."/>
            <person name="Hune M."/>
            <person name="Gregory S."/>
            <person name="Cheng C.H.C."/>
            <person name="Catchen J.M."/>
        </authorList>
    </citation>
    <scope>NUCLEOTIDE SEQUENCE [LARGE SCALE GENOMIC DNA]</scope>
    <source>
        <strain evidence="3">JC2023a</strain>
    </source>
</reference>
<keyword evidence="4" id="KW-1185">Reference proteome</keyword>
<feature type="compositionally biased region" description="Basic and acidic residues" evidence="1">
    <location>
        <begin position="456"/>
        <end position="473"/>
    </location>
</feature>
<protein>
    <recommendedName>
        <fullName evidence="2">Rab-GAP TBC domain-containing protein</fullName>
    </recommendedName>
</protein>
<dbReference type="Gene3D" id="1.10.10.750">
    <property type="entry name" value="Ypt/Rab-GAP domain of gyp1p, domain 1"/>
    <property type="match status" value="1"/>
</dbReference>
<feature type="region of interest" description="Disordered" evidence="1">
    <location>
        <begin position="681"/>
        <end position="724"/>
    </location>
</feature>
<dbReference type="Gene3D" id="1.10.472.80">
    <property type="entry name" value="Ypt/Rab-GAP domain of gyp1p, domain 3"/>
    <property type="match status" value="1"/>
</dbReference>
<dbReference type="InterPro" id="IPR000195">
    <property type="entry name" value="Rab-GAP-TBC_dom"/>
</dbReference>
<proteinExistence type="predicted"/>
<evidence type="ECO:0000313" key="4">
    <source>
        <dbReference type="Proteomes" id="UP001335648"/>
    </source>
</evidence>
<dbReference type="PANTHER" id="PTHR47219">
    <property type="entry name" value="RAB GTPASE-ACTIVATING PROTEIN 1-LIKE"/>
    <property type="match status" value="1"/>
</dbReference>
<dbReference type="PROSITE" id="PS50086">
    <property type="entry name" value="TBC_RABGAP"/>
    <property type="match status" value="1"/>
</dbReference>
<feature type="compositionally biased region" description="Polar residues" evidence="1">
    <location>
        <begin position="507"/>
        <end position="518"/>
    </location>
</feature>
<accession>A0AAN8CFX0</accession>
<gene>
    <name evidence="3" type="ORF">CesoFtcFv8_008015</name>
</gene>
<dbReference type="GO" id="GO:0005096">
    <property type="term" value="F:GTPase activator activity"/>
    <property type="evidence" value="ECO:0007669"/>
    <property type="project" value="TreeGrafter"/>
</dbReference>
<dbReference type="Gene3D" id="1.10.8.270">
    <property type="entry name" value="putative rabgap domain of human tbc1 domain family member 14 like domains"/>
    <property type="match status" value="1"/>
</dbReference>
<dbReference type="PANTHER" id="PTHR47219:SF9">
    <property type="entry name" value="GTPASE ACTIVATING PROTEIN AND CENTROSOME-ASSOCIATED, ISOFORM B"/>
    <property type="match status" value="1"/>
</dbReference>
<feature type="compositionally biased region" description="Basic residues" evidence="1">
    <location>
        <begin position="595"/>
        <end position="607"/>
    </location>
</feature>
<evidence type="ECO:0000313" key="3">
    <source>
        <dbReference type="EMBL" id="KAK5902792.1"/>
    </source>
</evidence>
<dbReference type="SUPFAM" id="SSF47923">
    <property type="entry name" value="Ypt/Rab-GAP domain of gyp1p"/>
    <property type="match status" value="2"/>
</dbReference>